<protein>
    <recommendedName>
        <fullName evidence="2">histidine kinase</fullName>
        <ecNumber evidence="2">2.7.13.3</ecNumber>
    </recommendedName>
</protein>
<dbReference type="PANTHER" id="PTHR43065">
    <property type="entry name" value="SENSOR HISTIDINE KINASE"/>
    <property type="match status" value="1"/>
</dbReference>
<dbReference type="AlphaFoldDB" id="A0A1I3PWI8"/>
<dbReference type="PRINTS" id="PR00344">
    <property type="entry name" value="BCTRLSENSOR"/>
</dbReference>
<feature type="transmembrane region" description="Helical" evidence="9">
    <location>
        <begin position="246"/>
        <end position="269"/>
    </location>
</feature>
<keyword evidence="6" id="KW-0418">Kinase</keyword>
<dbReference type="Pfam" id="PF13492">
    <property type="entry name" value="GAF_3"/>
    <property type="match status" value="1"/>
</dbReference>
<dbReference type="SUPFAM" id="SSF55874">
    <property type="entry name" value="ATPase domain of HSP90 chaperone/DNA topoisomerase II/histidine kinase"/>
    <property type="match status" value="1"/>
</dbReference>
<feature type="domain" description="Histidine kinase" evidence="10">
    <location>
        <begin position="483"/>
        <end position="682"/>
    </location>
</feature>
<gene>
    <name evidence="11" type="ORF">SAMN04488082_102133</name>
</gene>
<dbReference type="InterPro" id="IPR003594">
    <property type="entry name" value="HATPase_dom"/>
</dbReference>
<dbReference type="STRING" id="52560.SAMN04488082_102133"/>
<dbReference type="OrthoDB" id="9785691at2"/>
<feature type="transmembrane region" description="Helical" evidence="9">
    <location>
        <begin position="39"/>
        <end position="61"/>
    </location>
</feature>
<keyword evidence="5" id="KW-0547">Nucleotide-binding</keyword>
<dbReference type="InterPro" id="IPR029016">
    <property type="entry name" value="GAF-like_dom_sf"/>
</dbReference>
<feature type="transmembrane region" description="Helical" evidence="9">
    <location>
        <begin position="6"/>
        <end position="27"/>
    </location>
</feature>
<evidence type="ECO:0000256" key="8">
    <source>
        <dbReference type="ARBA" id="ARBA00023012"/>
    </source>
</evidence>
<evidence type="ECO:0000256" key="5">
    <source>
        <dbReference type="ARBA" id="ARBA00022741"/>
    </source>
</evidence>
<keyword evidence="9" id="KW-0812">Transmembrane</keyword>
<feature type="transmembrane region" description="Helical" evidence="9">
    <location>
        <begin position="146"/>
        <end position="169"/>
    </location>
</feature>
<evidence type="ECO:0000256" key="2">
    <source>
        <dbReference type="ARBA" id="ARBA00012438"/>
    </source>
</evidence>
<evidence type="ECO:0000256" key="7">
    <source>
        <dbReference type="ARBA" id="ARBA00022840"/>
    </source>
</evidence>
<feature type="transmembrane region" description="Helical" evidence="9">
    <location>
        <begin position="207"/>
        <end position="225"/>
    </location>
</feature>
<dbReference type="EC" id="2.7.13.3" evidence="2"/>
<evidence type="ECO:0000313" key="12">
    <source>
        <dbReference type="Proteomes" id="UP000198635"/>
    </source>
</evidence>
<dbReference type="Gene3D" id="3.30.450.40">
    <property type="match status" value="1"/>
</dbReference>
<keyword evidence="4" id="KW-0808">Transferase</keyword>
<evidence type="ECO:0000256" key="9">
    <source>
        <dbReference type="SAM" id="Phobius"/>
    </source>
</evidence>
<dbReference type="InterPro" id="IPR005467">
    <property type="entry name" value="His_kinase_dom"/>
</dbReference>
<dbReference type="Pfam" id="PF02518">
    <property type="entry name" value="HATPase_c"/>
    <property type="match status" value="1"/>
</dbReference>
<feature type="transmembrane region" description="Helical" evidence="9">
    <location>
        <begin position="176"/>
        <end position="195"/>
    </location>
</feature>
<organism evidence="11 12">
    <name type="scientific">Desulfomicrobium apsheronum</name>
    <dbReference type="NCBI Taxonomy" id="52560"/>
    <lineage>
        <taxon>Bacteria</taxon>
        <taxon>Pseudomonadati</taxon>
        <taxon>Thermodesulfobacteriota</taxon>
        <taxon>Desulfovibrionia</taxon>
        <taxon>Desulfovibrionales</taxon>
        <taxon>Desulfomicrobiaceae</taxon>
        <taxon>Desulfomicrobium</taxon>
    </lineage>
</organism>
<dbReference type="GO" id="GO:0004673">
    <property type="term" value="F:protein histidine kinase activity"/>
    <property type="evidence" value="ECO:0007669"/>
    <property type="project" value="UniProtKB-EC"/>
</dbReference>
<keyword evidence="9" id="KW-1133">Transmembrane helix</keyword>
<evidence type="ECO:0000256" key="3">
    <source>
        <dbReference type="ARBA" id="ARBA00022553"/>
    </source>
</evidence>
<dbReference type="NCBIfam" id="TIGR02916">
    <property type="entry name" value="PEP_his_kin"/>
    <property type="match status" value="1"/>
</dbReference>
<comment type="catalytic activity">
    <reaction evidence="1">
        <text>ATP + protein L-histidine = ADP + protein N-phospho-L-histidine.</text>
        <dbReference type="EC" id="2.7.13.3"/>
    </reaction>
</comment>
<feature type="transmembrane region" description="Helical" evidence="9">
    <location>
        <begin position="275"/>
        <end position="293"/>
    </location>
</feature>
<dbReference type="GO" id="GO:0000160">
    <property type="term" value="P:phosphorelay signal transduction system"/>
    <property type="evidence" value="ECO:0007669"/>
    <property type="project" value="UniProtKB-KW"/>
</dbReference>
<dbReference type="SMART" id="SM00387">
    <property type="entry name" value="HATPase_c"/>
    <property type="match status" value="1"/>
</dbReference>
<proteinExistence type="predicted"/>
<name>A0A1I3PWI8_9BACT</name>
<sequence>MTPSFVSFLTTLCAVILAVGFAARMLLGVMRADRSRASGALALALLLSAGLEALDLLTLLYPESVQAWRMAGLLVEGALGPAWVWFTALFARNYEEGRLPGTQRALILLSCLMLPWAGYLAAQGAYFAPDFATEGLLFLLPGSFYFYIGFAVCCVAALLNIEATLAAAVHHRRWKIKFILLGAVSILAALILYYSQSLLHRSIDMSLAGLRSLALLLGTAMMWFSDLRRGPEVRISFSRRLAFKSVVLVAAGLYLVGLGLLGEGARLFGDDLGRAVLLVVSFLAGLGLLVVFLSDTVRRKIRLFLQMHFYGEKYDYRIQWVQFTQHLASARTQNELQQAALSACCETFGIVGAGLFLFDHDRKLYLPASLVEMDPHEGGFGEDSALVTELESRRSVLRAADVDDSSPWLARAGFAIPIFREDVLDGFVLLGRPINPQEEYDEEDFELMDTMARHISSALLNMRLLDQLARSREMEIMGKVSAFVLHDLKNHVYTLSLMADNAQKHIGNPEFQKDMVDSLGSTVGKMKILISQLKGLPDRHTLRREPVGLLSLAREATRPLPQERLDFQGPDVRVMIDSAEMGKVILNLCLNALEASTAGQSVSVTVGDEPEPFVRVTDHGVGIAKEFMAGGLFEPFKSTKAKGMGIGLYQCKQIVEAHGGRIEVRSAPDEGSEFIVCIGDRQGL</sequence>
<evidence type="ECO:0000256" key="1">
    <source>
        <dbReference type="ARBA" id="ARBA00000085"/>
    </source>
</evidence>
<dbReference type="Proteomes" id="UP000198635">
    <property type="component" value="Unassembled WGS sequence"/>
</dbReference>
<dbReference type="InterPro" id="IPR036890">
    <property type="entry name" value="HATPase_C_sf"/>
</dbReference>
<dbReference type="InterPro" id="IPR014265">
    <property type="entry name" value="XrtA/PrsK"/>
</dbReference>
<evidence type="ECO:0000313" key="11">
    <source>
        <dbReference type="EMBL" id="SFJ25712.1"/>
    </source>
</evidence>
<keyword evidence="9" id="KW-0472">Membrane</keyword>
<keyword evidence="12" id="KW-1185">Reference proteome</keyword>
<dbReference type="InterPro" id="IPR003018">
    <property type="entry name" value="GAF"/>
</dbReference>
<dbReference type="GO" id="GO:0005524">
    <property type="term" value="F:ATP binding"/>
    <property type="evidence" value="ECO:0007669"/>
    <property type="project" value="UniProtKB-KW"/>
</dbReference>
<dbReference type="RefSeq" id="WP_092372613.1">
    <property type="nucleotide sequence ID" value="NZ_FORX01000002.1"/>
</dbReference>
<dbReference type="PROSITE" id="PS50109">
    <property type="entry name" value="HIS_KIN"/>
    <property type="match status" value="1"/>
</dbReference>
<feature type="transmembrane region" description="Helical" evidence="9">
    <location>
        <begin position="106"/>
        <end position="126"/>
    </location>
</feature>
<reference evidence="12" key="1">
    <citation type="submission" date="2016-10" db="EMBL/GenBank/DDBJ databases">
        <authorList>
            <person name="Varghese N."/>
            <person name="Submissions S."/>
        </authorList>
    </citation>
    <scope>NUCLEOTIDE SEQUENCE [LARGE SCALE GENOMIC DNA]</scope>
    <source>
        <strain evidence="12">DSM 5918</strain>
    </source>
</reference>
<evidence type="ECO:0000259" key="10">
    <source>
        <dbReference type="PROSITE" id="PS50109"/>
    </source>
</evidence>
<dbReference type="SUPFAM" id="SSF55781">
    <property type="entry name" value="GAF domain-like"/>
    <property type="match status" value="1"/>
</dbReference>
<dbReference type="Gene3D" id="3.30.565.10">
    <property type="entry name" value="Histidine kinase-like ATPase, C-terminal domain"/>
    <property type="match status" value="1"/>
</dbReference>
<keyword evidence="3" id="KW-0597">Phosphoprotein</keyword>
<keyword evidence="7" id="KW-0067">ATP-binding</keyword>
<dbReference type="EMBL" id="FORX01000002">
    <property type="protein sequence ID" value="SFJ25712.1"/>
    <property type="molecule type" value="Genomic_DNA"/>
</dbReference>
<evidence type="ECO:0000256" key="6">
    <source>
        <dbReference type="ARBA" id="ARBA00022777"/>
    </source>
</evidence>
<accession>A0A1I3PWI8</accession>
<dbReference type="PANTHER" id="PTHR43065:SF10">
    <property type="entry name" value="PEROXIDE STRESS-ACTIVATED HISTIDINE KINASE MAK3"/>
    <property type="match status" value="1"/>
</dbReference>
<feature type="transmembrane region" description="Helical" evidence="9">
    <location>
        <begin position="73"/>
        <end position="94"/>
    </location>
</feature>
<evidence type="ECO:0000256" key="4">
    <source>
        <dbReference type="ARBA" id="ARBA00022679"/>
    </source>
</evidence>
<dbReference type="InterPro" id="IPR004358">
    <property type="entry name" value="Sig_transdc_His_kin-like_C"/>
</dbReference>
<keyword evidence="8" id="KW-0902">Two-component regulatory system</keyword>